<dbReference type="InterPro" id="IPR012341">
    <property type="entry name" value="6hp_glycosidase-like_sf"/>
</dbReference>
<dbReference type="InterPro" id="IPR008928">
    <property type="entry name" value="6-hairpin_glycosidase_sf"/>
</dbReference>
<evidence type="ECO:0000313" key="2">
    <source>
        <dbReference type="EMBL" id="MCD5311747.1"/>
    </source>
</evidence>
<evidence type="ECO:0008006" key="4">
    <source>
        <dbReference type="Google" id="ProtNLM"/>
    </source>
</evidence>
<keyword evidence="1" id="KW-0472">Membrane</keyword>
<keyword evidence="1" id="KW-0812">Transmembrane</keyword>
<proteinExistence type="predicted"/>
<keyword evidence="1" id="KW-1133">Transmembrane helix</keyword>
<dbReference type="GO" id="GO:0005975">
    <property type="term" value="P:carbohydrate metabolic process"/>
    <property type="evidence" value="ECO:0007669"/>
    <property type="project" value="InterPro"/>
</dbReference>
<dbReference type="RefSeq" id="WP_231441255.1">
    <property type="nucleotide sequence ID" value="NZ_JAJOMB010000005.1"/>
</dbReference>
<dbReference type="GO" id="GO:0004553">
    <property type="term" value="F:hydrolase activity, hydrolyzing O-glycosyl compounds"/>
    <property type="evidence" value="ECO:0007669"/>
    <property type="project" value="TreeGrafter"/>
</dbReference>
<comment type="caution">
    <text evidence="2">The sequence shown here is derived from an EMBL/GenBank/DDBJ whole genome shotgun (WGS) entry which is preliminary data.</text>
</comment>
<accession>A0A9X1NAS3</accession>
<name>A0A9X1NAS3_9ACTN</name>
<protein>
    <recommendedName>
        <fullName evidence="4">Glycoside hydrolase family 15</fullName>
    </recommendedName>
</protein>
<dbReference type="SUPFAM" id="SSF48208">
    <property type="entry name" value="Six-hairpin glycosidases"/>
    <property type="match status" value="1"/>
</dbReference>
<reference evidence="2" key="1">
    <citation type="submission" date="2021-11" db="EMBL/GenBank/DDBJ databases">
        <title>Streptomyces corallinus and Kineosporia corallina sp. nov., two new coral-derived marine actinobacteria.</title>
        <authorList>
            <person name="Buangrab K."/>
            <person name="Sutthacheep M."/>
            <person name="Yeemin T."/>
            <person name="Harunari E."/>
            <person name="Igarashi Y."/>
            <person name="Sripreechasak P."/>
            <person name="Kanchanasin P."/>
            <person name="Tanasupawat S."/>
            <person name="Phongsopitanun W."/>
        </authorList>
    </citation>
    <scope>NUCLEOTIDE SEQUENCE</scope>
    <source>
        <strain evidence="2">JCM 31032</strain>
    </source>
</reference>
<dbReference type="PANTHER" id="PTHR31616:SF13">
    <property type="entry name" value="GLUCAN 1,4-ALPHA-GLUCOSIDASE"/>
    <property type="match status" value="1"/>
</dbReference>
<gene>
    <name evidence="2" type="ORF">LR394_12625</name>
</gene>
<dbReference type="EMBL" id="JAJOMB010000005">
    <property type="protein sequence ID" value="MCD5311747.1"/>
    <property type="molecule type" value="Genomic_DNA"/>
</dbReference>
<dbReference type="Gene3D" id="1.50.10.10">
    <property type="match status" value="1"/>
</dbReference>
<evidence type="ECO:0000256" key="1">
    <source>
        <dbReference type="SAM" id="Phobius"/>
    </source>
</evidence>
<feature type="transmembrane region" description="Helical" evidence="1">
    <location>
        <begin position="34"/>
        <end position="53"/>
    </location>
</feature>
<dbReference type="AlphaFoldDB" id="A0A9X1NAS3"/>
<organism evidence="2 3">
    <name type="scientific">Kineosporia babensis</name>
    <dbReference type="NCBI Taxonomy" id="499548"/>
    <lineage>
        <taxon>Bacteria</taxon>
        <taxon>Bacillati</taxon>
        <taxon>Actinomycetota</taxon>
        <taxon>Actinomycetes</taxon>
        <taxon>Kineosporiales</taxon>
        <taxon>Kineosporiaceae</taxon>
        <taxon>Kineosporia</taxon>
    </lineage>
</organism>
<sequence>MSVPLLASECPADMDVAQPSEEARPVRRRRRDRPLRLLAVTSVLLVISGLVVWHEQRQEHSENAVLRLMSQVVAIAPDGERILIPPETDPAQVQFHPGTRVLTADSAAVLTRTTVSVDDVARSEELAAQQREWLESGVIPGQGGPYEDMVRTALLDIHTHLLDNGAMLAGWAGPWRYVWPRDASFAAVALAGTGHPDDALRILEFLQRQQPEDGVFEARYRPDEGGVPDDRGKQNDGVGWVLWAAVELLDTLPEAEAEQVLTRLRPTIDASTDALLRLTDGPDALPPHSQDYWEVSMYRLSLGTAAPIALGLRSAAELQERLGARTTARSAAVRAKKLEQSIDVRYGAYGYPRELGGHQRDASVAFLLPPFTAKARKPVVQAWERAALGMSRISGGLAPGVGWRNDGVSWSPQTSLFALTAAAIGDTERATAWMSWLSDHRTAFGSIPEKVLSNGEPAFPAPLTWSDALVVLAAAELPN</sequence>
<keyword evidence="3" id="KW-1185">Reference proteome</keyword>
<dbReference type="PANTHER" id="PTHR31616">
    <property type="entry name" value="TREHALASE"/>
    <property type="match status" value="1"/>
</dbReference>
<dbReference type="Proteomes" id="UP001138997">
    <property type="component" value="Unassembled WGS sequence"/>
</dbReference>
<evidence type="ECO:0000313" key="3">
    <source>
        <dbReference type="Proteomes" id="UP001138997"/>
    </source>
</evidence>